<keyword evidence="3" id="KW-0812">Transmembrane</keyword>
<evidence type="ECO:0000313" key="5">
    <source>
        <dbReference type="Proteomes" id="UP000226079"/>
    </source>
</evidence>
<dbReference type="RefSeq" id="WP_098461058.1">
    <property type="nucleotide sequence ID" value="NZ_PDJC01000001.1"/>
</dbReference>
<proteinExistence type="predicted"/>
<dbReference type="Pfam" id="PF04203">
    <property type="entry name" value="Sortase"/>
    <property type="match status" value="1"/>
</dbReference>
<accession>A0A2A9CTE9</accession>
<feature type="transmembrane region" description="Helical" evidence="3">
    <location>
        <begin position="67"/>
        <end position="89"/>
    </location>
</feature>
<protein>
    <submittedName>
        <fullName evidence="4">LPXTG-site transpeptidase (Sortase) family protein</fullName>
    </submittedName>
</protein>
<gene>
    <name evidence="4" type="ORF">ATK74_2221</name>
</gene>
<dbReference type="EMBL" id="PDJC01000001">
    <property type="protein sequence ID" value="PFG17648.1"/>
    <property type="molecule type" value="Genomic_DNA"/>
</dbReference>
<keyword evidence="1" id="KW-0378">Hydrolase</keyword>
<name>A0A2A9CTE9_9ACTN</name>
<dbReference type="Gene3D" id="2.40.260.10">
    <property type="entry name" value="Sortase"/>
    <property type="match status" value="1"/>
</dbReference>
<feature type="region of interest" description="Disordered" evidence="2">
    <location>
        <begin position="1"/>
        <end position="53"/>
    </location>
</feature>
<dbReference type="SUPFAM" id="SSF63817">
    <property type="entry name" value="Sortase"/>
    <property type="match status" value="1"/>
</dbReference>
<comment type="caution">
    <text evidence="4">The sequence shown here is derived from an EMBL/GenBank/DDBJ whole genome shotgun (WGS) entry which is preliminary data.</text>
</comment>
<feature type="transmembrane region" description="Helical" evidence="3">
    <location>
        <begin position="310"/>
        <end position="328"/>
    </location>
</feature>
<dbReference type="OrthoDB" id="5242879at2"/>
<sequence>MTQQFAPVAAPGAVLEAPRPAPEDQARRSTGQHAPGSPDRFRRPPKRLPRQLPQYAPLSRTQLLVRASLGLVAALLAAFLIDLVGFSHLQHLISQQQSRDLFVTQLADGTAPVNEGDVDGVLLADGAPVARLQIPALGINEIIGEGTTSSVLAKGPGHRRDTPLPGQGGVSVIMGRASAFGGPFGRLQELPPGEAISVVTGQGEQLFRVIGVRYAGDPAPGPVASGRSRMVLETARGGPYFPQGVVRVDAELVSATQANGGRMTTPASLPASARELAGDFSTSWALVFALQFLIVAEVAAVYAYRRFGWARTWVVFVPVLALGSLLVADQVIRLLPNLL</sequence>
<dbReference type="GO" id="GO:0016787">
    <property type="term" value="F:hydrolase activity"/>
    <property type="evidence" value="ECO:0007669"/>
    <property type="project" value="UniProtKB-KW"/>
</dbReference>
<evidence type="ECO:0000256" key="3">
    <source>
        <dbReference type="SAM" id="Phobius"/>
    </source>
</evidence>
<dbReference type="InterPro" id="IPR005754">
    <property type="entry name" value="Sortase"/>
</dbReference>
<organism evidence="4 5">
    <name type="scientific">Propionicimonas paludicola</name>
    <dbReference type="NCBI Taxonomy" id="185243"/>
    <lineage>
        <taxon>Bacteria</taxon>
        <taxon>Bacillati</taxon>
        <taxon>Actinomycetota</taxon>
        <taxon>Actinomycetes</taxon>
        <taxon>Propionibacteriales</taxon>
        <taxon>Nocardioidaceae</taxon>
        <taxon>Propionicimonas</taxon>
    </lineage>
</organism>
<feature type="transmembrane region" description="Helical" evidence="3">
    <location>
        <begin position="284"/>
        <end position="304"/>
    </location>
</feature>
<keyword evidence="3" id="KW-0472">Membrane</keyword>
<evidence type="ECO:0000256" key="2">
    <source>
        <dbReference type="SAM" id="MobiDB-lite"/>
    </source>
</evidence>
<keyword evidence="3" id="KW-1133">Transmembrane helix</keyword>
<evidence type="ECO:0000256" key="1">
    <source>
        <dbReference type="ARBA" id="ARBA00022801"/>
    </source>
</evidence>
<evidence type="ECO:0000313" key="4">
    <source>
        <dbReference type="EMBL" id="PFG17648.1"/>
    </source>
</evidence>
<reference evidence="4 5" key="1">
    <citation type="submission" date="2017-10" db="EMBL/GenBank/DDBJ databases">
        <title>Sequencing the genomes of 1000 actinobacteria strains.</title>
        <authorList>
            <person name="Klenk H.-P."/>
        </authorList>
    </citation>
    <scope>NUCLEOTIDE SEQUENCE [LARGE SCALE GENOMIC DNA]</scope>
    <source>
        <strain evidence="4 5">DSM 15597</strain>
    </source>
</reference>
<dbReference type="AlphaFoldDB" id="A0A2A9CTE9"/>
<dbReference type="Proteomes" id="UP000226079">
    <property type="component" value="Unassembled WGS sequence"/>
</dbReference>
<dbReference type="InterPro" id="IPR023365">
    <property type="entry name" value="Sortase_dom-sf"/>
</dbReference>
<keyword evidence="5" id="KW-1185">Reference proteome</keyword>